<feature type="domain" description="Major facilitator superfamily (MFS) profile" evidence="8">
    <location>
        <begin position="175"/>
        <end position="399"/>
    </location>
</feature>
<sequence length="399" mass="41603">MPAPPASRLRADRGFRLFWTASTVSDLGSNITMLAVQVLVVTTLAGSPTDVGLVSSARWLPYLALGILVGALVDRVRRRPLLVGTDLARGLLLCAVPLLAWSDLLSVPVLCVLMAAFGLLSLVNDAAHQSFLPRLLPRESLTRANARLEQSSSVAQASGPALAGGLVSWVGAPLAVLVDAASFLVSGLLTARVPVQDPAPPRAARASLRTEMWEGLRWVYAHPLLRPLALTTHLWFLFFSVLGAVYVPYVLLVLDGSALGLGLTLAATGVGGLLGSAAAERFRPGWAVPGSHLLEAVGIALIALAPDLWLAGTGQLLVGIGLGVSNPLEMAFRQTVTPDRLLARTNGTMRSLNRAAVVVGAPLGGLLADSVGIRPALWVTVAGLAASGLLLLASPFRRA</sequence>
<feature type="transmembrane region" description="Helical" evidence="7">
    <location>
        <begin position="286"/>
        <end position="305"/>
    </location>
</feature>
<proteinExistence type="predicted"/>
<dbReference type="InterPro" id="IPR020846">
    <property type="entry name" value="MFS_dom"/>
</dbReference>
<dbReference type="EMBL" id="CADCTP010000319">
    <property type="protein sequence ID" value="CAA9280327.1"/>
    <property type="molecule type" value="Genomic_DNA"/>
</dbReference>
<keyword evidence="5 7" id="KW-1133">Transmembrane helix</keyword>
<feature type="transmembrane region" description="Helical" evidence="7">
    <location>
        <begin position="107"/>
        <end position="127"/>
    </location>
</feature>
<gene>
    <name evidence="9" type="ORF">AVDCRST_MAG41-3493</name>
</gene>
<dbReference type="Gene3D" id="1.20.1250.20">
    <property type="entry name" value="MFS general substrate transporter like domains"/>
    <property type="match status" value="1"/>
</dbReference>
<accession>A0A6J4JKF6</accession>
<reference evidence="9" key="1">
    <citation type="submission" date="2020-02" db="EMBL/GenBank/DDBJ databases">
        <authorList>
            <person name="Meier V. D."/>
        </authorList>
    </citation>
    <scope>NUCLEOTIDE SEQUENCE</scope>
    <source>
        <strain evidence="9">AVDCRST_MAG41</strain>
    </source>
</reference>
<evidence type="ECO:0000256" key="4">
    <source>
        <dbReference type="ARBA" id="ARBA00022692"/>
    </source>
</evidence>
<evidence type="ECO:0000256" key="5">
    <source>
        <dbReference type="ARBA" id="ARBA00022989"/>
    </source>
</evidence>
<evidence type="ECO:0000256" key="6">
    <source>
        <dbReference type="ARBA" id="ARBA00023136"/>
    </source>
</evidence>
<feature type="transmembrane region" description="Helical" evidence="7">
    <location>
        <begin position="258"/>
        <end position="279"/>
    </location>
</feature>
<evidence type="ECO:0000256" key="1">
    <source>
        <dbReference type="ARBA" id="ARBA00004651"/>
    </source>
</evidence>
<feature type="transmembrane region" description="Helical" evidence="7">
    <location>
        <begin position="59"/>
        <end position="74"/>
    </location>
</feature>
<dbReference type="InterPro" id="IPR036259">
    <property type="entry name" value="MFS_trans_sf"/>
</dbReference>
<keyword evidence="6 7" id="KW-0472">Membrane</keyword>
<evidence type="ECO:0000256" key="3">
    <source>
        <dbReference type="ARBA" id="ARBA00022475"/>
    </source>
</evidence>
<dbReference type="PROSITE" id="PS50850">
    <property type="entry name" value="MFS"/>
    <property type="match status" value="1"/>
</dbReference>
<name>A0A6J4JKF6_9ACTN</name>
<keyword evidence="3" id="KW-1003">Cell membrane</keyword>
<dbReference type="AlphaFoldDB" id="A0A6J4JKF6"/>
<dbReference type="PANTHER" id="PTHR23513">
    <property type="entry name" value="INTEGRAL MEMBRANE EFFLUX PROTEIN-RELATED"/>
    <property type="match status" value="1"/>
</dbReference>
<keyword evidence="4 7" id="KW-0812">Transmembrane</keyword>
<dbReference type="PANTHER" id="PTHR23513:SF6">
    <property type="entry name" value="MAJOR FACILITATOR SUPERFAMILY ASSOCIATED DOMAIN-CONTAINING PROTEIN"/>
    <property type="match status" value="1"/>
</dbReference>
<feature type="transmembrane region" description="Helical" evidence="7">
    <location>
        <begin position="377"/>
        <end position="396"/>
    </location>
</feature>
<evidence type="ECO:0000256" key="2">
    <source>
        <dbReference type="ARBA" id="ARBA00022448"/>
    </source>
</evidence>
<dbReference type="GO" id="GO:0022857">
    <property type="term" value="F:transmembrane transporter activity"/>
    <property type="evidence" value="ECO:0007669"/>
    <property type="project" value="InterPro"/>
</dbReference>
<feature type="transmembrane region" description="Helical" evidence="7">
    <location>
        <begin position="234"/>
        <end position="252"/>
    </location>
</feature>
<dbReference type="Pfam" id="PF05977">
    <property type="entry name" value="MFS_3"/>
    <property type="match status" value="1"/>
</dbReference>
<organism evidence="9">
    <name type="scientific">uncultured Mycobacteriales bacterium</name>
    <dbReference type="NCBI Taxonomy" id="581187"/>
    <lineage>
        <taxon>Bacteria</taxon>
        <taxon>Bacillati</taxon>
        <taxon>Actinomycetota</taxon>
        <taxon>Actinomycetes</taxon>
        <taxon>Mycobacteriales</taxon>
        <taxon>environmental samples</taxon>
    </lineage>
</organism>
<feature type="transmembrane region" description="Helical" evidence="7">
    <location>
        <begin position="17"/>
        <end position="39"/>
    </location>
</feature>
<keyword evidence="2" id="KW-0813">Transport</keyword>
<comment type="subcellular location">
    <subcellularLocation>
        <location evidence="1">Cell membrane</location>
        <topology evidence="1">Multi-pass membrane protein</topology>
    </subcellularLocation>
</comment>
<dbReference type="CDD" id="cd06173">
    <property type="entry name" value="MFS_MefA_like"/>
    <property type="match status" value="1"/>
</dbReference>
<dbReference type="GO" id="GO:0005886">
    <property type="term" value="C:plasma membrane"/>
    <property type="evidence" value="ECO:0007669"/>
    <property type="project" value="UniProtKB-SubCell"/>
</dbReference>
<evidence type="ECO:0000256" key="7">
    <source>
        <dbReference type="SAM" id="Phobius"/>
    </source>
</evidence>
<dbReference type="InterPro" id="IPR010290">
    <property type="entry name" value="TM_effector"/>
</dbReference>
<protein>
    <recommendedName>
        <fullName evidence="8">Major facilitator superfamily (MFS) profile domain-containing protein</fullName>
    </recommendedName>
</protein>
<evidence type="ECO:0000259" key="8">
    <source>
        <dbReference type="PROSITE" id="PS50850"/>
    </source>
</evidence>
<dbReference type="SUPFAM" id="SSF103473">
    <property type="entry name" value="MFS general substrate transporter"/>
    <property type="match status" value="1"/>
</dbReference>
<evidence type="ECO:0000313" key="9">
    <source>
        <dbReference type="EMBL" id="CAA9280327.1"/>
    </source>
</evidence>